<sequence>MELPQAEKSDIYEIIHREFGQPESQTLDGSEPPNTQVEMGDNGMEGAQRAFWFTQIGASWFKEIGAIWYAYGAICALKYGVIIFKDLLGLNVPTPDASAIEETKALALATVPSANNPAAHTQQPIHLGAHAHYK</sequence>
<organism evidence="2 3">
    <name type="scientific">Abeliophyllum distichum</name>
    <dbReference type="NCBI Taxonomy" id="126358"/>
    <lineage>
        <taxon>Eukaryota</taxon>
        <taxon>Viridiplantae</taxon>
        <taxon>Streptophyta</taxon>
        <taxon>Embryophyta</taxon>
        <taxon>Tracheophyta</taxon>
        <taxon>Spermatophyta</taxon>
        <taxon>Magnoliopsida</taxon>
        <taxon>eudicotyledons</taxon>
        <taxon>Gunneridae</taxon>
        <taxon>Pentapetalae</taxon>
        <taxon>asterids</taxon>
        <taxon>lamiids</taxon>
        <taxon>Lamiales</taxon>
        <taxon>Oleaceae</taxon>
        <taxon>Forsythieae</taxon>
        <taxon>Abeliophyllum</taxon>
    </lineage>
</organism>
<accession>A0ABD1TJN4</accession>
<feature type="compositionally biased region" description="Polar residues" evidence="1">
    <location>
        <begin position="22"/>
        <end position="37"/>
    </location>
</feature>
<reference evidence="3" key="1">
    <citation type="submission" date="2024-07" db="EMBL/GenBank/DDBJ databases">
        <title>Two chromosome-level genome assemblies of Korean endemic species Abeliophyllum distichum and Forsythia ovata (Oleaceae).</title>
        <authorList>
            <person name="Jang H."/>
        </authorList>
    </citation>
    <scope>NUCLEOTIDE SEQUENCE [LARGE SCALE GENOMIC DNA]</scope>
</reference>
<evidence type="ECO:0000256" key="1">
    <source>
        <dbReference type="SAM" id="MobiDB-lite"/>
    </source>
</evidence>
<dbReference type="AlphaFoldDB" id="A0ABD1TJN4"/>
<evidence type="ECO:0000313" key="2">
    <source>
        <dbReference type="EMBL" id="KAL2512874.1"/>
    </source>
</evidence>
<protein>
    <submittedName>
        <fullName evidence="2">Uncharacterized protein</fullName>
    </submittedName>
</protein>
<comment type="caution">
    <text evidence="2">The sequence shown here is derived from an EMBL/GenBank/DDBJ whole genome shotgun (WGS) entry which is preliminary data.</text>
</comment>
<keyword evidence="3" id="KW-1185">Reference proteome</keyword>
<proteinExistence type="predicted"/>
<name>A0ABD1TJN4_9LAMI</name>
<feature type="region of interest" description="Disordered" evidence="1">
    <location>
        <begin position="22"/>
        <end position="41"/>
    </location>
</feature>
<evidence type="ECO:0000313" key="3">
    <source>
        <dbReference type="Proteomes" id="UP001604336"/>
    </source>
</evidence>
<gene>
    <name evidence="2" type="ORF">Adt_18474</name>
</gene>
<dbReference type="Proteomes" id="UP001604336">
    <property type="component" value="Unassembled WGS sequence"/>
</dbReference>
<dbReference type="EMBL" id="JBFOLK010000005">
    <property type="protein sequence ID" value="KAL2512874.1"/>
    <property type="molecule type" value="Genomic_DNA"/>
</dbReference>